<organism evidence="3 4">
    <name type="scientific">Thermoproteota archaeon</name>
    <dbReference type="NCBI Taxonomy" id="2056631"/>
    <lineage>
        <taxon>Archaea</taxon>
        <taxon>Thermoproteota</taxon>
    </lineage>
</organism>
<evidence type="ECO:0000313" key="3">
    <source>
        <dbReference type="EMBL" id="RLE51217.1"/>
    </source>
</evidence>
<name>A0A497EVF8_9CREN</name>
<dbReference type="PANTHER" id="PTHR32114:SF2">
    <property type="entry name" value="ABC TRANSPORTER ABCH.3"/>
    <property type="match status" value="1"/>
</dbReference>
<gene>
    <name evidence="3" type="ORF">DRJ33_06315</name>
</gene>
<feature type="domain" description="Rad50/SbcC-type AAA" evidence="2">
    <location>
        <begin position="4"/>
        <end position="86"/>
    </location>
</feature>
<dbReference type="Pfam" id="PF13476">
    <property type="entry name" value="AAA_23"/>
    <property type="match status" value="1"/>
</dbReference>
<dbReference type="InterPro" id="IPR038729">
    <property type="entry name" value="Rad50/SbcC_AAA"/>
</dbReference>
<keyword evidence="1" id="KW-0175">Coiled coil</keyword>
<comment type="caution">
    <text evidence="3">The sequence shown here is derived from an EMBL/GenBank/DDBJ whole genome shotgun (WGS) entry which is preliminary data.</text>
</comment>
<dbReference type="SUPFAM" id="SSF52540">
    <property type="entry name" value="P-loop containing nucleoside triphosphate hydrolases"/>
    <property type="match status" value="1"/>
</dbReference>
<dbReference type="Proteomes" id="UP000272051">
    <property type="component" value="Unassembled WGS sequence"/>
</dbReference>
<evidence type="ECO:0000256" key="1">
    <source>
        <dbReference type="ARBA" id="ARBA00023054"/>
    </source>
</evidence>
<dbReference type="AlphaFoldDB" id="A0A497EVF8"/>
<dbReference type="Gene3D" id="3.40.50.300">
    <property type="entry name" value="P-loop containing nucleotide triphosphate hydrolases"/>
    <property type="match status" value="1"/>
</dbReference>
<reference evidence="3 4" key="1">
    <citation type="submission" date="2018-06" db="EMBL/GenBank/DDBJ databases">
        <title>Extensive metabolic versatility and redundancy in microbially diverse, dynamic hydrothermal sediments.</title>
        <authorList>
            <person name="Dombrowski N."/>
            <person name="Teske A."/>
            <person name="Baker B.J."/>
        </authorList>
    </citation>
    <scope>NUCLEOTIDE SEQUENCE [LARGE SCALE GENOMIC DNA]</scope>
    <source>
        <strain evidence="3">B34_G17</strain>
    </source>
</reference>
<dbReference type="GO" id="GO:0016887">
    <property type="term" value="F:ATP hydrolysis activity"/>
    <property type="evidence" value="ECO:0007669"/>
    <property type="project" value="InterPro"/>
</dbReference>
<evidence type="ECO:0000313" key="4">
    <source>
        <dbReference type="Proteomes" id="UP000272051"/>
    </source>
</evidence>
<dbReference type="GO" id="GO:0006302">
    <property type="term" value="P:double-strand break repair"/>
    <property type="evidence" value="ECO:0007669"/>
    <property type="project" value="InterPro"/>
</dbReference>
<dbReference type="EMBL" id="QMQX01000123">
    <property type="protein sequence ID" value="RLE51217.1"/>
    <property type="molecule type" value="Genomic_DNA"/>
</dbReference>
<dbReference type="InterPro" id="IPR027417">
    <property type="entry name" value="P-loop_NTPase"/>
</dbReference>
<protein>
    <recommendedName>
        <fullName evidence="2">Rad50/SbcC-type AAA domain-containing protein</fullName>
    </recommendedName>
</protein>
<dbReference type="PANTHER" id="PTHR32114">
    <property type="entry name" value="ABC TRANSPORTER ABCH.3"/>
    <property type="match status" value="1"/>
</dbReference>
<evidence type="ECO:0000259" key="2">
    <source>
        <dbReference type="Pfam" id="PF13476"/>
    </source>
</evidence>
<proteinExistence type="predicted"/>
<accession>A0A497EVF8</accession>
<sequence>MITRLVLKNFKQYRGEHIIPFSPGMNLIQGENDAGKSTIFHAISYALFNQTPAYGTSTAALVSRGEKNMRVSLEFLDSRTGILYRVTRGREIEERGRSFLCLRKTLVVTGL</sequence>